<evidence type="ECO:0000313" key="2">
    <source>
        <dbReference type="Proteomes" id="UP000429785"/>
    </source>
</evidence>
<comment type="caution">
    <text evidence="1">The sequence shown here is derived from an EMBL/GenBank/DDBJ whole genome shotgun (WGS) entry which is preliminary data.</text>
</comment>
<dbReference type="OrthoDB" id="1423189at2"/>
<accession>A0A6I1DZL9</accession>
<dbReference type="Proteomes" id="UP000429785">
    <property type="component" value="Unassembled WGS sequence"/>
</dbReference>
<sequence>MEKSTQTVKGVIILLENESTIRNSFQSLFEDLGIDLELVLCSSPTEYEKALSQSKKENNLRGLIMDLSNTDQEEDTKSYKAADYIQEEFDFNRIPIFIHSGNLEHYKELNDKGTVFKIPKGSNSISSICQSLKKMSDCGFLDIFCLGGELENKIMLEVHKAFVEQFKGSEIEGIIDSISEAAEPQNITVRTKEVFERIALRTVFENWNSASMMGDGSIKEVQLNSIEHYYRRTSDFDFWTGDIFLWKQDPTVKCVVLTPRCNVGHNNFDELLFCKIEKITEEKLKALTGKKGPEQLRKNITDHQIVGERYRFLPPTPQFSGGLVDFKSVFTRPQKFIKENCDLEITLSDELTNDVVRKFAAYTLRGGISETEFGEAHHYVKKLVGDN</sequence>
<dbReference type="EMBL" id="WELG01000001">
    <property type="protein sequence ID" value="KAB7530297.1"/>
    <property type="molecule type" value="Genomic_DNA"/>
</dbReference>
<protein>
    <recommendedName>
        <fullName evidence="3">Response regulatory domain-containing protein</fullName>
    </recommendedName>
</protein>
<dbReference type="RefSeq" id="WP_152130230.1">
    <property type="nucleotide sequence ID" value="NZ_WELG01000001.1"/>
</dbReference>
<evidence type="ECO:0008006" key="3">
    <source>
        <dbReference type="Google" id="ProtNLM"/>
    </source>
</evidence>
<proteinExistence type="predicted"/>
<evidence type="ECO:0000313" key="1">
    <source>
        <dbReference type="EMBL" id="KAB7530297.1"/>
    </source>
</evidence>
<reference evidence="1 2" key="1">
    <citation type="submission" date="2019-10" db="EMBL/GenBank/DDBJ databases">
        <title>Muricauda olearia CL-SS4 JCM15563 genome.</title>
        <authorList>
            <person name="Liu L."/>
        </authorList>
    </citation>
    <scope>NUCLEOTIDE SEQUENCE [LARGE SCALE GENOMIC DNA]</scope>
    <source>
        <strain evidence="1 2">CL-SS4</strain>
    </source>
</reference>
<gene>
    <name evidence="1" type="ORF">F8C76_01970</name>
</gene>
<organism evidence="1 2">
    <name type="scientific">Flagellimonas olearia</name>
    <dbReference type="NCBI Taxonomy" id="552546"/>
    <lineage>
        <taxon>Bacteria</taxon>
        <taxon>Pseudomonadati</taxon>
        <taxon>Bacteroidota</taxon>
        <taxon>Flavobacteriia</taxon>
        <taxon>Flavobacteriales</taxon>
        <taxon>Flavobacteriaceae</taxon>
        <taxon>Flagellimonas</taxon>
    </lineage>
</organism>
<dbReference type="AlphaFoldDB" id="A0A6I1DZL9"/>
<name>A0A6I1DZL9_9FLAO</name>